<accession>A0A4U8V8D6</accession>
<dbReference type="AlphaFoldDB" id="A0A4U8V8D6"/>
<gene>
    <name evidence="1" type="ORF">L596_006121</name>
</gene>
<dbReference type="EMBL" id="AZBU02000001">
    <property type="protein sequence ID" value="TMS39628.1"/>
    <property type="molecule type" value="Genomic_DNA"/>
</dbReference>
<name>A0A4U8V8D6_STECR</name>
<reference evidence="1" key="3">
    <citation type="journal article" date="2019" name="G3 (Bethesda)">
        <title>Hybrid Assembly of the Genome of the Entomopathogenic Nematode Steinernema carpocapsae Identifies the X-Chromosome.</title>
        <authorList>
            <person name="Serra L."/>
            <person name="Macchietto M."/>
            <person name="Macias-Munoz A."/>
            <person name="McGill C.J."/>
            <person name="Rodriguez I.M."/>
            <person name="Rodriguez B."/>
            <person name="Murad R."/>
            <person name="Mortazavi A."/>
        </authorList>
    </citation>
    <scope>NUCLEOTIDE SEQUENCE [LARGE SCALE GENOMIC DNA]</scope>
    <source>
        <strain evidence="1">ALL</strain>
    </source>
</reference>
<proteinExistence type="predicted"/>
<reference evidence="1" key="2">
    <citation type="journal article" date="2015" name="Genome Biol.">
        <title>Comparative genomics of Steinernema reveals deeply conserved gene regulatory networks.</title>
        <authorList>
            <person name="Dillman A.R."/>
            <person name="Macchietto M."/>
            <person name="Porter C.F."/>
            <person name="Rogers A."/>
            <person name="Williams B."/>
            <person name="Antoshechkin I."/>
            <person name="Lee M.M."/>
            <person name="Goodwin Z."/>
            <person name="Lu X."/>
            <person name="Lewis E.E."/>
            <person name="Goodrich-Blair H."/>
            <person name="Stock S.P."/>
            <person name="Adams B.J."/>
            <person name="Sternberg P.W."/>
            <person name="Mortazavi A."/>
        </authorList>
    </citation>
    <scope>NUCLEOTIDE SEQUENCE [LARGE SCALE GENOMIC DNA]</scope>
    <source>
        <strain evidence="1">ALL</strain>
    </source>
</reference>
<protein>
    <submittedName>
        <fullName evidence="1">Uncharacterized protein</fullName>
    </submittedName>
</protein>
<comment type="caution">
    <text evidence="1">The sequence shown here is derived from an EMBL/GenBank/DDBJ whole genome shotgun (WGS) entry which is preliminary data.</text>
</comment>
<organism evidence="1">
    <name type="scientific">Steinernema carpocapsae</name>
    <name type="common">Entomopathogenic nematode</name>
    <dbReference type="NCBI Taxonomy" id="34508"/>
    <lineage>
        <taxon>Eukaryota</taxon>
        <taxon>Metazoa</taxon>
        <taxon>Ecdysozoa</taxon>
        <taxon>Nematoda</taxon>
        <taxon>Chromadorea</taxon>
        <taxon>Rhabditida</taxon>
        <taxon>Tylenchina</taxon>
        <taxon>Panagrolaimomorpha</taxon>
        <taxon>Strongyloidoidea</taxon>
        <taxon>Steinernematidae</taxon>
        <taxon>Steinernema</taxon>
    </lineage>
</organism>
<sequence>MQNQPSNLRYVFSTTEAPQPQSGMFPQPASSIFLPYHQHRGPVMVPACNVLQPTRLNMEKLTHFVILDNMLFFFQIEKNDELSVTTFQHSGLTYVYMKTYVYDLAKCFMCSRGNGKITVVQMVENRVFVFMSHTGCPKLSTWEFVYHQGNTALLQIWNTFFCYELFFPAPGVLMANETDYSEVFCVLKPLRERMYRMPLRNTALSEIISKTEPLFAFIHNLLFYYIGKVSDTVKMWCTHVNSPTSAPPSECRIHLTGMTVDWLKNGIYKQAFVIERNLVYFLYRTTNHLLLLGMNLHNNRMAPIIYNVYDYAEVSAIRNIQLIKNAIFILGEDKRKRVVFRKTNFVHPGVLCYRGTIPIEEKNTDFQFYMVFDAQISRGLGETVVRQPTTVPHAIRFMF</sequence>
<reference evidence="1" key="1">
    <citation type="submission" date="2013-11" db="EMBL/GenBank/DDBJ databases">
        <authorList>
            <person name="Sternberg P."/>
            <person name="Dillman A."/>
            <person name="Macchietto M."/>
        </authorList>
    </citation>
    <scope>NUCLEOTIDE SEQUENCE</scope>
    <source>
        <strain evidence="1">ALL</strain>
    </source>
</reference>
<evidence type="ECO:0000313" key="1">
    <source>
        <dbReference type="EMBL" id="TMS39628.1"/>
    </source>
</evidence>